<dbReference type="AlphaFoldDB" id="A0A3P7MEG9"/>
<organism evidence="1 2">
    <name type="scientific">Cylicostephanus goldi</name>
    <name type="common">Nematode worm</name>
    <dbReference type="NCBI Taxonomy" id="71465"/>
    <lineage>
        <taxon>Eukaryota</taxon>
        <taxon>Metazoa</taxon>
        <taxon>Ecdysozoa</taxon>
        <taxon>Nematoda</taxon>
        <taxon>Chromadorea</taxon>
        <taxon>Rhabditida</taxon>
        <taxon>Rhabditina</taxon>
        <taxon>Rhabditomorpha</taxon>
        <taxon>Strongyloidea</taxon>
        <taxon>Strongylidae</taxon>
        <taxon>Cylicostephanus</taxon>
    </lineage>
</organism>
<name>A0A3P7MEG9_CYLGO</name>
<evidence type="ECO:0000313" key="1">
    <source>
        <dbReference type="EMBL" id="VDN21923.1"/>
    </source>
</evidence>
<keyword evidence="2" id="KW-1185">Reference proteome</keyword>
<dbReference type="EMBL" id="UYRV01106068">
    <property type="protein sequence ID" value="VDN21923.1"/>
    <property type="molecule type" value="Genomic_DNA"/>
</dbReference>
<accession>A0A3P7MEG9</accession>
<dbReference type="InterPro" id="IPR035940">
    <property type="entry name" value="CAP_sf"/>
</dbReference>
<dbReference type="SUPFAM" id="SSF55797">
    <property type="entry name" value="PR-1-like"/>
    <property type="match status" value="1"/>
</dbReference>
<dbReference type="Proteomes" id="UP000271889">
    <property type="component" value="Unassembled WGS sequence"/>
</dbReference>
<sequence>MMVFLRVIKFYLSGCDVTKTIGDIYPHLYNGALLCVTDQKNIKDGDEIYKVGTPKAECNPLISDVGPSVASVAEFPGSENEQSTKCVWGEINDTLRMHMLDTHNTRRATLALGQITDNTGATLPAATDMNTLTVTEWWKPVRKVAGPGPNVYFRLEHNSTAIRSFTLVSTLHNKNCPTP</sequence>
<dbReference type="OrthoDB" id="5874910at2759"/>
<protein>
    <submittedName>
        <fullName evidence="1">Uncharacterized protein</fullName>
    </submittedName>
</protein>
<gene>
    <name evidence="1" type="ORF">CGOC_LOCUS9165</name>
</gene>
<dbReference type="Gene3D" id="3.40.33.10">
    <property type="entry name" value="CAP"/>
    <property type="match status" value="1"/>
</dbReference>
<evidence type="ECO:0000313" key="2">
    <source>
        <dbReference type="Proteomes" id="UP000271889"/>
    </source>
</evidence>
<reference evidence="1 2" key="1">
    <citation type="submission" date="2018-11" db="EMBL/GenBank/DDBJ databases">
        <authorList>
            <consortium name="Pathogen Informatics"/>
        </authorList>
    </citation>
    <scope>NUCLEOTIDE SEQUENCE [LARGE SCALE GENOMIC DNA]</scope>
</reference>
<proteinExistence type="predicted"/>